<organism evidence="2">
    <name type="scientific">Veillonella atypica</name>
    <dbReference type="NCBI Taxonomy" id="39777"/>
    <lineage>
        <taxon>Bacteria</taxon>
        <taxon>Bacillati</taxon>
        <taxon>Bacillota</taxon>
        <taxon>Negativicutes</taxon>
        <taxon>Veillonellales</taxon>
        <taxon>Veillonellaceae</taxon>
        <taxon>Veillonella</taxon>
    </lineage>
</organism>
<dbReference type="RefSeq" id="WP_060807516.1">
    <property type="nucleotide sequence ID" value="NZ_CP020566.1"/>
</dbReference>
<dbReference type="Proteomes" id="UP000070226">
    <property type="component" value="Unassembled WGS sequence"/>
</dbReference>
<proteinExistence type="predicted"/>
<accession>A0A133S4W6</accession>
<comment type="caution">
    <text evidence="2">The sequence shown here is derived from an EMBL/GenBank/DDBJ whole genome shotgun (WGS) entry which is preliminary data.</text>
</comment>
<feature type="signal peptide" evidence="1">
    <location>
        <begin position="1"/>
        <end position="27"/>
    </location>
</feature>
<keyword evidence="1" id="KW-0732">Signal</keyword>
<evidence type="ECO:0000313" key="2">
    <source>
        <dbReference type="EMBL" id="KXA64478.1"/>
    </source>
</evidence>
<name>A0A133S4W6_9FIRM</name>
<feature type="chain" id="PRO_5014245982" description="Glutamyl-tRNA amidotransferase" evidence="1">
    <location>
        <begin position="28"/>
        <end position="314"/>
    </location>
</feature>
<dbReference type="KEGG" id="vat:B7L28_02175"/>
<dbReference type="PATRIC" id="fig|39777.7.peg.933"/>
<evidence type="ECO:0000256" key="1">
    <source>
        <dbReference type="SAM" id="SignalP"/>
    </source>
</evidence>
<dbReference type="EMBL" id="LRQT01000024">
    <property type="protein sequence ID" value="KXA64478.1"/>
    <property type="molecule type" value="Genomic_DNA"/>
</dbReference>
<gene>
    <name evidence="2" type="ORF">HMPREF3233_00960</name>
</gene>
<evidence type="ECO:0008006" key="4">
    <source>
        <dbReference type="Google" id="ProtNLM"/>
    </source>
</evidence>
<protein>
    <recommendedName>
        <fullName evidence="4">Glutamyl-tRNA amidotransferase</fullName>
    </recommendedName>
</protein>
<sequence length="314" mass="34599">MKTWSKKVMTLACATCLTVGMAAVACADTIDLGYGQYATTNNGVHAVAVDAIPTNPTFRTMEQNKTLQTANERATKSMNDRIKTSYPMVKEEFKGAALDGYSLYQLSGDSTLGHHTGWLLTYNVNKEAINYLDRTATQIVNAAMADKQVKAQSVSEPYTKSNAEKFISKMATVTLDRKMLEPQIANLNATMHRDMIKTIQQSAMQDASLSQKNRQSVQEGVDLFKRVIPNFTMGATEISFKPYTSKFGAMAGMSVRGSLKYDGFVLPGSLTMYAMPQNDGLTVQILATEDTSRDYWSEQLESMYGLKTLKGGNK</sequence>
<dbReference type="AlphaFoldDB" id="A0A133S4W6"/>
<dbReference type="PROSITE" id="PS51257">
    <property type="entry name" value="PROKAR_LIPOPROTEIN"/>
    <property type="match status" value="1"/>
</dbReference>
<reference evidence="2 3" key="1">
    <citation type="submission" date="2016-01" db="EMBL/GenBank/DDBJ databases">
        <authorList>
            <person name="Oliw E.H."/>
        </authorList>
    </citation>
    <scope>NUCLEOTIDE SEQUENCE [LARGE SCALE GENOMIC DNA]</scope>
    <source>
        <strain evidence="2 3">CMW7756B</strain>
    </source>
</reference>
<evidence type="ECO:0000313" key="3">
    <source>
        <dbReference type="Proteomes" id="UP000070226"/>
    </source>
</evidence>
<dbReference type="STRING" id="39777.B7L28_02175"/>